<organism evidence="1 2">
    <name type="scientific">Fictibacillus marinisediminis</name>
    <dbReference type="NCBI Taxonomy" id="2878389"/>
    <lineage>
        <taxon>Bacteria</taxon>
        <taxon>Bacillati</taxon>
        <taxon>Bacillota</taxon>
        <taxon>Bacilli</taxon>
        <taxon>Bacillales</taxon>
        <taxon>Fictibacillaceae</taxon>
        <taxon>Fictibacillus</taxon>
    </lineage>
</organism>
<gene>
    <name evidence="1" type="ORF">LCY76_08460</name>
</gene>
<name>A0A9X1X9S1_9BACL</name>
<evidence type="ECO:0000313" key="1">
    <source>
        <dbReference type="EMBL" id="MCK6256624.1"/>
    </source>
</evidence>
<comment type="caution">
    <text evidence="1">The sequence shown here is derived from an EMBL/GenBank/DDBJ whole genome shotgun (WGS) entry which is preliminary data.</text>
</comment>
<dbReference type="EMBL" id="JAIWJX010000002">
    <property type="protein sequence ID" value="MCK6256624.1"/>
    <property type="molecule type" value="Genomic_DNA"/>
</dbReference>
<dbReference type="Proteomes" id="UP001139011">
    <property type="component" value="Unassembled WGS sequence"/>
</dbReference>
<dbReference type="RefSeq" id="WP_248252263.1">
    <property type="nucleotide sequence ID" value="NZ_JAIWJX010000002.1"/>
</dbReference>
<evidence type="ECO:0000313" key="2">
    <source>
        <dbReference type="Proteomes" id="UP001139011"/>
    </source>
</evidence>
<dbReference type="AlphaFoldDB" id="A0A9X1X9S1"/>
<reference evidence="1" key="1">
    <citation type="submission" date="2021-09" db="EMBL/GenBank/DDBJ databases">
        <title>Genome analysis of Fictibacillus sp. KIGAM418 isolated from marine sediment.</title>
        <authorList>
            <person name="Seo M.-J."/>
            <person name="Cho E.-S."/>
            <person name="Hwang C.Y."/>
        </authorList>
    </citation>
    <scope>NUCLEOTIDE SEQUENCE</scope>
    <source>
        <strain evidence="1">KIGAM418</strain>
    </source>
</reference>
<proteinExistence type="predicted"/>
<protein>
    <submittedName>
        <fullName evidence="1">Uncharacterized protein</fullName>
    </submittedName>
</protein>
<accession>A0A9X1X9S1</accession>
<sequence length="75" mass="8843">MSCSYTKEKEQAGEIMDERQRNKKINELLLKINGDPEKEEVAGYVARAMRECGYSNENIHQVIKHVYRQFEHIKS</sequence>
<keyword evidence="2" id="KW-1185">Reference proteome</keyword>